<evidence type="ECO:0000256" key="5">
    <source>
        <dbReference type="ARBA" id="ARBA00022723"/>
    </source>
</evidence>
<dbReference type="Proteomes" id="UP001424741">
    <property type="component" value="Unassembled WGS sequence"/>
</dbReference>
<keyword evidence="7" id="KW-0408">Iron</keyword>
<comment type="similarity">
    <text evidence="2">Belongs to the class-V pyridoxal-phosphate-dependent aminotransferase family. NifS/IscS subfamily.</text>
</comment>
<evidence type="ECO:0000256" key="3">
    <source>
        <dbReference type="ARBA" id="ARBA00012239"/>
    </source>
</evidence>
<keyword evidence="5" id="KW-0479">Metal-binding</keyword>
<evidence type="ECO:0000259" key="11">
    <source>
        <dbReference type="Pfam" id="PF00266"/>
    </source>
</evidence>
<dbReference type="InterPro" id="IPR016454">
    <property type="entry name" value="Cysteine_dSase"/>
</dbReference>
<comment type="caution">
    <text evidence="12">The sequence shown here is derived from an EMBL/GenBank/DDBJ whole genome shotgun (WGS) entry which is preliminary data.</text>
</comment>
<dbReference type="PIRSF" id="PIRSF005572">
    <property type="entry name" value="NifS"/>
    <property type="match status" value="1"/>
</dbReference>
<evidence type="ECO:0000256" key="2">
    <source>
        <dbReference type="ARBA" id="ARBA00006490"/>
    </source>
</evidence>
<keyword evidence="13" id="KW-1185">Reference proteome</keyword>
<gene>
    <name evidence="12" type="primary">nifS</name>
    <name evidence="12" type="ORF">Rhal01_00290</name>
</gene>
<dbReference type="InterPro" id="IPR000192">
    <property type="entry name" value="Aminotrans_V_dom"/>
</dbReference>
<evidence type="ECO:0000256" key="1">
    <source>
        <dbReference type="ARBA" id="ARBA00001933"/>
    </source>
</evidence>
<evidence type="ECO:0000256" key="8">
    <source>
        <dbReference type="ARBA" id="ARBA00023014"/>
    </source>
</evidence>
<dbReference type="Gene3D" id="3.90.1150.10">
    <property type="entry name" value="Aspartate Aminotransferase, domain 1"/>
    <property type="match status" value="1"/>
</dbReference>
<evidence type="ECO:0000313" key="13">
    <source>
        <dbReference type="Proteomes" id="UP001424741"/>
    </source>
</evidence>
<dbReference type="InterPro" id="IPR015422">
    <property type="entry name" value="PyrdxlP-dep_Trfase_small"/>
</dbReference>
<dbReference type="PROSITE" id="PS00595">
    <property type="entry name" value="AA_TRANSFER_CLASS_5"/>
    <property type="match status" value="1"/>
</dbReference>
<evidence type="ECO:0000256" key="9">
    <source>
        <dbReference type="ARBA" id="ARBA00050776"/>
    </source>
</evidence>
<comment type="cofactor">
    <cofactor evidence="1 10">
        <name>pyridoxal 5'-phosphate</name>
        <dbReference type="ChEBI" id="CHEBI:597326"/>
    </cofactor>
</comment>
<evidence type="ECO:0000256" key="6">
    <source>
        <dbReference type="ARBA" id="ARBA00022898"/>
    </source>
</evidence>
<dbReference type="PANTHER" id="PTHR11601">
    <property type="entry name" value="CYSTEINE DESULFURYLASE FAMILY MEMBER"/>
    <property type="match status" value="1"/>
</dbReference>
<keyword evidence="6" id="KW-0663">Pyridoxal phosphate</keyword>
<dbReference type="InterPro" id="IPR020578">
    <property type="entry name" value="Aminotrans_V_PyrdxlP_BS"/>
</dbReference>
<keyword evidence="4" id="KW-0808">Transferase</keyword>
<protein>
    <recommendedName>
        <fullName evidence="3">cysteine desulfurase</fullName>
        <ecNumber evidence="3">2.8.1.7</ecNumber>
    </recommendedName>
</protein>
<evidence type="ECO:0000313" key="12">
    <source>
        <dbReference type="EMBL" id="GAA5494133.1"/>
    </source>
</evidence>
<sequence length="392" mass="42181">MIYLDSNATTQVHPEVLEAMLPYLTDQCYNPSSGYRAGKKVKEAIEKARVQMAQLINAEPDEIYFTGCGTESNNAVLLSLAKMAGENKRIVTSAIEHSAILRVCEELERECFLVERVGVDSEGRLDLDAWKAAVSKGDVCMATLMWANNETGVIQPIAEAYKAANDAGVPFHTDAIQAVGKAHVDVKEVPVDFLSISGHKFHAPKGVGALYIRQGVGFEPLLRGGGQEKGKRSGTENVASIIGMGTAAELMRSRLEMDCHDCVGALRDHLEHRLLTELDGVQINGSMEHRTKNTSHLSFEGCEAAGLLILLDEYGVACSAGSACMTGKQKPSHVQKAMGFDDARAKSSLRISFSILTTKDETDKAVEAIKKAVGKLRSVQGTGGVGPVVVYT</sequence>
<proteinExistence type="inferred from homology"/>
<dbReference type="InterPro" id="IPR015421">
    <property type="entry name" value="PyrdxlP-dep_Trfase_major"/>
</dbReference>
<dbReference type="PANTHER" id="PTHR11601:SF34">
    <property type="entry name" value="CYSTEINE DESULFURASE"/>
    <property type="match status" value="1"/>
</dbReference>
<dbReference type="EMBL" id="BAABRL010000001">
    <property type="protein sequence ID" value="GAA5494133.1"/>
    <property type="molecule type" value="Genomic_DNA"/>
</dbReference>
<dbReference type="Gene3D" id="1.10.260.50">
    <property type="match status" value="1"/>
</dbReference>
<accession>A0ABP9UUJ6</accession>
<organism evidence="12 13">
    <name type="scientific">Rubritalea halochordaticola</name>
    <dbReference type="NCBI Taxonomy" id="714537"/>
    <lineage>
        <taxon>Bacteria</taxon>
        <taxon>Pseudomonadati</taxon>
        <taxon>Verrucomicrobiota</taxon>
        <taxon>Verrucomicrobiia</taxon>
        <taxon>Verrucomicrobiales</taxon>
        <taxon>Rubritaleaceae</taxon>
        <taxon>Rubritalea</taxon>
    </lineage>
</organism>
<evidence type="ECO:0000256" key="4">
    <source>
        <dbReference type="ARBA" id="ARBA00022679"/>
    </source>
</evidence>
<dbReference type="Gene3D" id="3.40.640.10">
    <property type="entry name" value="Type I PLP-dependent aspartate aminotransferase-like (Major domain)"/>
    <property type="match status" value="1"/>
</dbReference>
<evidence type="ECO:0000256" key="10">
    <source>
        <dbReference type="RuleBase" id="RU004504"/>
    </source>
</evidence>
<name>A0ABP9UUJ6_9BACT</name>
<dbReference type="InterPro" id="IPR015424">
    <property type="entry name" value="PyrdxlP-dep_Trfase"/>
</dbReference>
<feature type="domain" description="Aminotransferase class V" evidence="11">
    <location>
        <begin position="2"/>
        <end position="363"/>
    </location>
</feature>
<dbReference type="Pfam" id="PF00266">
    <property type="entry name" value="Aminotran_5"/>
    <property type="match status" value="1"/>
</dbReference>
<reference evidence="12 13" key="1">
    <citation type="submission" date="2024-02" db="EMBL/GenBank/DDBJ databases">
        <title>Rubritalea halochordaticola NBRC 107102.</title>
        <authorList>
            <person name="Ichikawa N."/>
            <person name="Katano-Makiyama Y."/>
            <person name="Hidaka K."/>
        </authorList>
    </citation>
    <scope>NUCLEOTIDE SEQUENCE [LARGE SCALE GENOMIC DNA]</scope>
    <source>
        <strain evidence="12 13">NBRC 107102</strain>
    </source>
</reference>
<comment type="catalytic activity">
    <reaction evidence="9">
        <text>(sulfur carrier)-H + L-cysteine = (sulfur carrier)-SH + L-alanine</text>
        <dbReference type="Rhea" id="RHEA:43892"/>
        <dbReference type="Rhea" id="RHEA-COMP:14737"/>
        <dbReference type="Rhea" id="RHEA-COMP:14739"/>
        <dbReference type="ChEBI" id="CHEBI:29917"/>
        <dbReference type="ChEBI" id="CHEBI:35235"/>
        <dbReference type="ChEBI" id="CHEBI:57972"/>
        <dbReference type="ChEBI" id="CHEBI:64428"/>
        <dbReference type="EC" id="2.8.1.7"/>
    </reaction>
</comment>
<evidence type="ECO:0000256" key="7">
    <source>
        <dbReference type="ARBA" id="ARBA00023004"/>
    </source>
</evidence>
<dbReference type="RefSeq" id="WP_346187158.1">
    <property type="nucleotide sequence ID" value="NZ_BAABRL010000001.1"/>
</dbReference>
<keyword evidence="8" id="KW-0411">Iron-sulfur</keyword>
<dbReference type="EC" id="2.8.1.7" evidence="3"/>
<dbReference type="SUPFAM" id="SSF53383">
    <property type="entry name" value="PLP-dependent transferases"/>
    <property type="match status" value="1"/>
</dbReference>